<evidence type="ECO:0000256" key="1">
    <source>
        <dbReference type="SAM" id="MobiDB-lite"/>
    </source>
</evidence>
<dbReference type="InParanoid" id="A0A0C3BDQ1"/>
<feature type="region of interest" description="Disordered" evidence="1">
    <location>
        <begin position="109"/>
        <end position="265"/>
    </location>
</feature>
<evidence type="ECO:0000313" key="3">
    <source>
        <dbReference type="EMBL" id="KIM75432.1"/>
    </source>
</evidence>
<dbReference type="OrthoDB" id="3267102at2759"/>
<feature type="region of interest" description="Disordered" evidence="1">
    <location>
        <begin position="346"/>
        <end position="466"/>
    </location>
</feature>
<feature type="compositionally biased region" description="Acidic residues" evidence="1">
    <location>
        <begin position="439"/>
        <end position="448"/>
    </location>
</feature>
<evidence type="ECO:0000313" key="4">
    <source>
        <dbReference type="Proteomes" id="UP000054166"/>
    </source>
</evidence>
<sequence>MSMDDVPASSQPASNPRIFFYPTGVPIPVFVEASSIRNRPKLIRSLRNSGALICHGPAEAHIILVDSTTDPGIQFIRDWGTDPAKFVLESSWARKCIEAGRVLLQNDNWGDSVARDDGRSISGTHDGEELNANPLPTPRPTPSDAGPSSTKRDRSHSIHPNLEPESRANSREDVQFKHLEPSSSRSASQGQKNLQTQANPQFQQPPPSQQQSQSQQFSYLAPQSQQLPYSQPAPQPQQFQPQIYPPQYSQPQQSQSNSFSSNQFSNPFAALQMPQFPQTQQGQAMAYPPQMTQNYMGQPNGQPNGPYDAQMFLATLMDVARQQGFQMPLGVPQQMPNNMLQHMVQFQNNGMPPSGQGQSISSSFPNSLVTRDTPDGSSHLPTSAAPQSSSPEMCAPSIRRRSPLPSTPSPPLPPSRRKGKEKALAPRQNSFKRKRSESSEEEEEEEEPFTTPPRHRQTNDPQVLSPRKLGEIFRSDSGESLLFFVQVDLMGRHGVVQNIKKNGGKMGGSINDADYVILGNTLSKTFPDLLAQTTAVNKLPLRSAFIVDCVKHAALLDVDNYVLEEYIPPKKRGRPSVVTMKAEKPKEKIQKKEPRKTTPKKKAVQPVEQIRCDGPPSPTPPPLSTRIELSGGHFRFSDEEVNFFKRYARHLVEMDHLISNTAIFKRLYEKMPHHSPPSWGAYIRRVCPDELDTIRKKVGIARRKTADAGNNSQANGSGQVQNEAGPSKRSSPAIHDSMSGIEAQDPQQQDFRDICQFFATGGGEDSDDEVVWASLASHQPCRSAASWPEYYQSQVDAITKEIERLIEEAAADEAGCAHNREA</sequence>
<feature type="compositionally biased region" description="Basic and acidic residues" evidence="1">
    <location>
        <begin position="150"/>
        <end position="180"/>
    </location>
</feature>
<feature type="region of interest" description="Disordered" evidence="1">
    <location>
        <begin position="575"/>
        <end position="622"/>
    </location>
</feature>
<keyword evidence="4" id="KW-1185">Reference proteome</keyword>
<dbReference type="HOGENOM" id="CLU_343578_0_0_1"/>
<evidence type="ECO:0000259" key="2">
    <source>
        <dbReference type="PROSITE" id="PS50172"/>
    </source>
</evidence>
<feature type="domain" description="BRCT" evidence="2">
    <location>
        <begin position="499"/>
        <end position="563"/>
    </location>
</feature>
<dbReference type="EMBL" id="KN833047">
    <property type="protein sequence ID" value="KIM75432.1"/>
    <property type="molecule type" value="Genomic_DNA"/>
</dbReference>
<protein>
    <recommendedName>
        <fullName evidence="2">BRCT domain-containing protein</fullName>
    </recommendedName>
</protein>
<dbReference type="Proteomes" id="UP000054166">
    <property type="component" value="Unassembled WGS sequence"/>
</dbReference>
<accession>A0A0C3BDQ1</accession>
<feature type="compositionally biased region" description="Pro residues" evidence="1">
    <location>
        <begin position="405"/>
        <end position="414"/>
    </location>
</feature>
<feature type="compositionally biased region" description="Low complexity" evidence="1">
    <location>
        <begin position="352"/>
        <end position="363"/>
    </location>
</feature>
<dbReference type="STRING" id="765440.A0A0C3BDQ1"/>
<feature type="compositionally biased region" description="Basic and acidic residues" evidence="1">
    <location>
        <begin position="581"/>
        <end position="596"/>
    </location>
</feature>
<reference evidence="4" key="2">
    <citation type="submission" date="2015-01" db="EMBL/GenBank/DDBJ databases">
        <title>Evolutionary Origins and Diversification of the Mycorrhizal Mutualists.</title>
        <authorList>
            <consortium name="DOE Joint Genome Institute"/>
            <consortium name="Mycorrhizal Genomics Consortium"/>
            <person name="Kohler A."/>
            <person name="Kuo A."/>
            <person name="Nagy L.G."/>
            <person name="Floudas D."/>
            <person name="Copeland A."/>
            <person name="Barry K.W."/>
            <person name="Cichocki N."/>
            <person name="Veneault-Fourrey C."/>
            <person name="LaButti K."/>
            <person name="Lindquist E.A."/>
            <person name="Lipzen A."/>
            <person name="Lundell T."/>
            <person name="Morin E."/>
            <person name="Murat C."/>
            <person name="Riley R."/>
            <person name="Ohm R."/>
            <person name="Sun H."/>
            <person name="Tunlid A."/>
            <person name="Henrissat B."/>
            <person name="Grigoriev I.V."/>
            <person name="Hibbett D.S."/>
            <person name="Martin F."/>
        </authorList>
    </citation>
    <scope>NUCLEOTIDE SEQUENCE [LARGE SCALE GENOMIC DNA]</scope>
    <source>
        <strain evidence="4">F 1598</strain>
    </source>
</reference>
<name>A0A0C3BDQ1_PILCF</name>
<organism evidence="3 4">
    <name type="scientific">Piloderma croceum (strain F 1598)</name>
    <dbReference type="NCBI Taxonomy" id="765440"/>
    <lineage>
        <taxon>Eukaryota</taxon>
        <taxon>Fungi</taxon>
        <taxon>Dikarya</taxon>
        <taxon>Basidiomycota</taxon>
        <taxon>Agaricomycotina</taxon>
        <taxon>Agaricomycetes</taxon>
        <taxon>Agaricomycetidae</taxon>
        <taxon>Atheliales</taxon>
        <taxon>Atheliaceae</taxon>
        <taxon>Piloderma</taxon>
    </lineage>
</organism>
<feature type="compositionally biased region" description="Polar residues" evidence="1">
    <location>
        <begin position="364"/>
        <end position="391"/>
    </location>
</feature>
<dbReference type="AlphaFoldDB" id="A0A0C3BDQ1"/>
<feature type="compositionally biased region" description="Polar residues" evidence="1">
    <location>
        <begin position="181"/>
        <end position="199"/>
    </location>
</feature>
<proteinExistence type="predicted"/>
<reference evidence="3 4" key="1">
    <citation type="submission" date="2014-04" db="EMBL/GenBank/DDBJ databases">
        <authorList>
            <consortium name="DOE Joint Genome Institute"/>
            <person name="Kuo A."/>
            <person name="Tarkka M."/>
            <person name="Buscot F."/>
            <person name="Kohler A."/>
            <person name="Nagy L.G."/>
            <person name="Floudas D."/>
            <person name="Copeland A."/>
            <person name="Barry K.W."/>
            <person name="Cichocki N."/>
            <person name="Veneault-Fourrey C."/>
            <person name="LaButti K."/>
            <person name="Lindquist E.A."/>
            <person name="Lipzen A."/>
            <person name="Lundell T."/>
            <person name="Morin E."/>
            <person name="Murat C."/>
            <person name="Sun H."/>
            <person name="Tunlid A."/>
            <person name="Henrissat B."/>
            <person name="Grigoriev I.V."/>
            <person name="Hibbett D.S."/>
            <person name="Martin F."/>
            <person name="Nordberg H.P."/>
            <person name="Cantor M.N."/>
            <person name="Hua S.X."/>
        </authorList>
    </citation>
    <scope>NUCLEOTIDE SEQUENCE [LARGE SCALE GENOMIC DNA]</scope>
    <source>
        <strain evidence="3 4">F 1598</strain>
    </source>
</reference>
<feature type="compositionally biased region" description="Low complexity" evidence="1">
    <location>
        <begin position="209"/>
        <end position="265"/>
    </location>
</feature>
<gene>
    <name evidence="3" type="ORF">PILCRDRAFT_827355</name>
</gene>
<feature type="compositionally biased region" description="Polar residues" evidence="1">
    <location>
        <begin position="708"/>
        <end position="730"/>
    </location>
</feature>
<dbReference type="InterPro" id="IPR001357">
    <property type="entry name" value="BRCT_dom"/>
</dbReference>
<feature type="region of interest" description="Disordered" evidence="1">
    <location>
        <begin position="703"/>
        <end position="736"/>
    </location>
</feature>
<dbReference type="PROSITE" id="PS50172">
    <property type="entry name" value="BRCT"/>
    <property type="match status" value="1"/>
</dbReference>